<keyword evidence="2" id="KW-0812">Transmembrane</keyword>
<protein>
    <submittedName>
        <fullName evidence="3">DUF998 domain-containing protein</fullName>
    </submittedName>
</protein>
<dbReference type="AlphaFoldDB" id="A0A7Y7IDW1"/>
<feature type="transmembrane region" description="Helical" evidence="2">
    <location>
        <begin position="178"/>
        <end position="197"/>
    </location>
</feature>
<gene>
    <name evidence="3" type="ORF">G6034_01980</name>
</gene>
<dbReference type="Proteomes" id="UP000543556">
    <property type="component" value="Unassembled WGS sequence"/>
</dbReference>
<feature type="region of interest" description="Disordered" evidence="1">
    <location>
        <begin position="231"/>
        <end position="251"/>
    </location>
</feature>
<keyword evidence="2" id="KW-1133">Transmembrane helix</keyword>
<proteinExistence type="predicted"/>
<name>A0A7Y7IDW1_9MICC</name>
<evidence type="ECO:0000313" key="4">
    <source>
        <dbReference type="Proteomes" id="UP000543556"/>
    </source>
</evidence>
<accession>A0A7Y7IDW1</accession>
<keyword evidence="4" id="KW-1185">Reference proteome</keyword>
<reference evidence="3 4" key="1">
    <citation type="submission" date="2020-02" db="EMBL/GenBank/DDBJ databases">
        <title>Genome sequence of strain AETb3-4.</title>
        <authorList>
            <person name="Gao J."/>
            <person name="Zhang X."/>
        </authorList>
    </citation>
    <scope>NUCLEOTIDE SEQUENCE [LARGE SCALE GENOMIC DNA]</scope>
    <source>
        <strain evidence="3 4">AETb3-4</strain>
    </source>
</reference>
<evidence type="ECO:0000313" key="3">
    <source>
        <dbReference type="EMBL" id="NVM93693.1"/>
    </source>
</evidence>
<feature type="transmembrane region" description="Helical" evidence="2">
    <location>
        <begin position="144"/>
        <end position="166"/>
    </location>
</feature>
<evidence type="ECO:0000256" key="1">
    <source>
        <dbReference type="SAM" id="MobiDB-lite"/>
    </source>
</evidence>
<keyword evidence="2" id="KW-0472">Membrane</keyword>
<dbReference type="InterPro" id="IPR009339">
    <property type="entry name" value="DUF998"/>
</dbReference>
<dbReference type="Pfam" id="PF06197">
    <property type="entry name" value="DUF998"/>
    <property type="match status" value="1"/>
</dbReference>
<organism evidence="3 4">
    <name type="scientific">Arthrobacter wenxiniae</name>
    <dbReference type="NCBI Taxonomy" id="2713570"/>
    <lineage>
        <taxon>Bacteria</taxon>
        <taxon>Bacillati</taxon>
        <taxon>Actinomycetota</taxon>
        <taxon>Actinomycetes</taxon>
        <taxon>Micrococcales</taxon>
        <taxon>Micrococcaceae</taxon>
        <taxon>Arthrobacter</taxon>
    </lineage>
</organism>
<feature type="transmembrane region" description="Helical" evidence="2">
    <location>
        <begin position="74"/>
        <end position="91"/>
    </location>
</feature>
<evidence type="ECO:0000256" key="2">
    <source>
        <dbReference type="SAM" id="Phobius"/>
    </source>
</evidence>
<sequence>MAAMVGVGAYVGVDAVLQRLPPHYSLVRDAESNLAVGPFGWIMNLNFVGRAASTLCLVRAVLGTGPASPLRTTGAALLGLGGACSGILAFFPTDIPGGDAPAGAGAGTCVNAGNCPSAPDRAAGAPGRAAAAPGLSATTWAGSVHLAVAGVGFLAAFAGILVLTAWLRTCPRLRRTSALAAGFCALTAAGLGALGLSGRYVPAYLGLAERIALAGILGWAFSVSAGLRSLQPPPAGPATPVSSGGGRLPAR</sequence>
<comment type="caution">
    <text evidence="3">The sequence shown here is derived from an EMBL/GenBank/DDBJ whole genome shotgun (WGS) entry which is preliminary data.</text>
</comment>
<dbReference type="EMBL" id="JAAMFM010000002">
    <property type="protein sequence ID" value="NVM93693.1"/>
    <property type="molecule type" value="Genomic_DNA"/>
</dbReference>